<evidence type="ECO:0000256" key="1">
    <source>
        <dbReference type="SAM" id="SignalP"/>
    </source>
</evidence>
<comment type="caution">
    <text evidence="2">The sequence shown here is derived from an EMBL/GenBank/DDBJ whole genome shotgun (WGS) entry which is preliminary data.</text>
</comment>
<evidence type="ECO:0000313" key="2">
    <source>
        <dbReference type="EMBL" id="KAA0874458.1"/>
    </source>
</evidence>
<feature type="signal peptide" evidence="1">
    <location>
        <begin position="1"/>
        <end position="19"/>
    </location>
</feature>
<organism evidence="2 3">
    <name type="scientific">Nitrincola tapanii</name>
    <dbReference type="NCBI Taxonomy" id="1708751"/>
    <lineage>
        <taxon>Bacteria</taxon>
        <taxon>Pseudomonadati</taxon>
        <taxon>Pseudomonadota</taxon>
        <taxon>Gammaproteobacteria</taxon>
        <taxon>Oceanospirillales</taxon>
        <taxon>Oceanospirillaceae</taxon>
        <taxon>Nitrincola</taxon>
    </lineage>
</organism>
<dbReference type="EMBL" id="SMRS01000006">
    <property type="protein sequence ID" value="KAA0874458.1"/>
    <property type="molecule type" value="Genomic_DNA"/>
</dbReference>
<dbReference type="PROSITE" id="PS51257">
    <property type="entry name" value="PROKAR_LIPOPROTEIN"/>
    <property type="match status" value="1"/>
</dbReference>
<dbReference type="RefSeq" id="WP_149391190.1">
    <property type="nucleotide sequence ID" value="NZ_SMRS01000006.1"/>
</dbReference>
<name>A0A5A9W2U9_9GAMM</name>
<evidence type="ECO:0008006" key="4">
    <source>
        <dbReference type="Google" id="ProtNLM"/>
    </source>
</evidence>
<evidence type="ECO:0000313" key="3">
    <source>
        <dbReference type="Proteomes" id="UP000325302"/>
    </source>
</evidence>
<dbReference type="Proteomes" id="UP000325302">
    <property type="component" value="Unassembled WGS sequence"/>
</dbReference>
<gene>
    <name evidence="2" type="ORF">E1H14_09315</name>
</gene>
<accession>A0A5A9W2U9</accession>
<dbReference type="OrthoDB" id="9789433at2"/>
<feature type="chain" id="PRO_5023130414" description="DUF4410 domain-containing protein" evidence="1">
    <location>
        <begin position="20"/>
        <end position="177"/>
    </location>
</feature>
<protein>
    <recommendedName>
        <fullName evidence="4">DUF4410 domain-containing protein</fullName>
    </recommendedName>
</protein>
<keyword evidence="1" id="KW-0732">Signal</keyword>
<keyword evidence="3" id="KW-1185">Reference proteome</keyword>
<reference evidence="2 3" key="1">
    <citation type="submission" date="2019-03" db="EMBL/GenBank/DDBJ databases">
        <title>Nitrincola sp. nov. isolated from an Indian soda lake.</title>
        <authorList>
            <person name="Joshi A."/>
            <person name="Thite S.V."/>
            <person name="Joseph N."/>
            <person name="Dhotre D."/>
            <person name="Moorthy M."/>
            <person name="Shouche Y.S."/>
        </authorList>
    </citation>
    <scope>NUCLEOTIDE SEQUENCE [LARGE SCALE GENOMIC DNA]</scope>
    <source>
        <strain evidence="2 3">MEB193</strain>
    </source>
</reference>
<dbReference type="AlphaFoldDB" id="A0A5A9W2U9"/>
<proteinExistence type="predicted"/>
<sequence>MRKLIALVFVLALSGCVTVPENTFSVTSAQLEQRQLSTRRFEGISETDILIASSNVLQDLGFNLENSESKVGLLTARKDRDATNAGEIAVAILVAALGGGNMAISKDQTIRVSLVVRPELYEGGVLAEDRHLVRVTFQRVIRRSDGSAIAQTLDDPELYTEFFEQLSKSVFLEAQKV</sequence>